<dbReference type="Proteomes" id="UP000288758">
    <property type="component" value="Chromosome"/>
</dbReference>
<feature type="chain" id="PRO_5019020745" description="Lipoprotein" evidence="1">
    <location>
        <begin position="29"/>
        <end position="863"/>
    </location>
</feature>
<proteinExistence type="predicted"/>
<dbReference type="AlphaFoldDB" id="A0A410RTQ5"/>
<sequence>MRSIPHPVRSPGLVLACLLACAMGCAMSDMDAPFIRGGRTDASCTVDQDCGDPALFFCNTALSRCAPACRTDLDCSVTRRGELNAIAACESQALGCRCDASRCVPALCTGDGDCEDGELCRDGACGPPPPSSSVEACRVVPERVIAPVGTTLRFEAWVSDATGQPFVPRNGLTWSAVSARVKGGGTGSGATFTLETAGAEEEAVEARVGTVACRARVTALPPHTASGQVRVVVTDALSGYPVEGASVVVADALGGVTASGSTDAQGVAVLVARSDSTVSVFHPDFGYLTVANYDMTGSRDLRLPLRRNPTDRVGGVSARFTHLAPVGAGGALALGMAGLSVPGLLSEAAPAQVQGPDRSVELSLRGVMRPFQLPANVWVSGLGVLPQESVEVPGLAGVCDTALADGTDPETATRSGTCGTRTAWALTAQVPSGELPAGMMDPGTDPLVLLARALPHSGRFSSAVQRDVRFPLSAPTEGKLPPQGPVTSLDFQQVPLAFPFVVRVPPLPRFRDSYLCRALVVGSVTAPGQGTVPLGLGAAVNANPVDPNTDTQPLLSSPGLVRVRMAPAHHGLEGQPYRLVAVASSGALGGEEPVGLATSAVMTKLDAPRFDPEGLQPVTLGDMFLGVPVGARYNPDASPWHGLLPREWRMDSSLLGATIVRATFTNAAGRRWTVWVDSRRSVTGVRLPVPPSGMEDRTFQGDTEGARASLSVEALSVAMSEGRSMNLSALAETGGMAPERLAESVLAASTLNYGRPQVTWLAPAEGASLARGATVRVRVDGFQVGADAANGDEGGVLLTVRDGGPGCDLSVVRGDVATHSGEVELSLPTACSGAEVTLVASLVDGLGLPLRPSVSAARTVRVP</sequence>
<name>A0A410RTQ5_CORCK</name>
<evidence type="ECO:0000313" key="3">
    <source>
        <dbReference type="Proteomes" id="UP000288758"/>
    </source>
</evidence>
<dbReference type="RefSeq" id="WP_128797105.1">
    <property type="nucleotide sequence ID" value="NZ_CP034669.1"/>
</dbReference>
<evidence type="ECO:0008006" key="4">
    <source>
        <dbReference type="Google" id="ProtNLM"/>
    </source>
</evidence>
<protein>
    <recommendedName>
        <fullName evidence="4">Lipoprotein</fullName>
    </recommendedName>
</protein>
<dbReference type="EMBL" id="CP034669">
    <property type="protein sequence ID" value="QAT85314.1"/>
    <property type="molecule type" value="Genomic_DNA"/>
</dbReference>
<evidence type="ECO:0000256" key="1">
    <source>
        <dbReference type="SAM" id="SignalP"/>
    </source>
</evidence>
<evidence type="ECO:0000313" key="2">
    <source>
        <dbReference type="EMBL" id="QAT85314.1"/>
    </source>
</evidence>
<gene>
    <name evidence="2" type="ORF">EJ065_3753</name>
</gene>
<reference evidence="2 3" key="1">
    <citation type="submission" date="2018-12" db="EMBL/GenBank/DDBJ databases">
        <title>Complete Genome Sequence of the Corallopyronin A producing Myxobacterium Corallococcus coralloides B035.</title>
        <authorList>
            <person name="Bouhired S.M."/>
            <person name="Rupp O."/>
            <person name="Blom J."/>
            <person name="Schaeberle T.F."/>
            <person name="Kehraus S."/>
            <person name="Schiefer A."/>
            <person name="Pfarr K."/>
            <person name="Goesmann A."/>
            <person name="Hoerauf A."/>
            <person name="Koenig G.M."/>
        </authorList>
    </citation>
    <scope>NUCLEOTIDE SEQUENCE [LARGE SCALE GENOMIC DNA]</scope>
    <source>
        <strain evidence="2 3">B035</strain>
    </source>
</reference>
<accession>A0A410RTQ5</accession>
<feature type="signal peptide" evidence="1">
    <location>
        <begin position="1"/>
        <end position="28"/>
    </location>
</feature>
<organism evidence="2 3">
    <name type="scientific">Corallococcus coralloides</name>
    <name type="common">Myxococcus coralloides</name>
    <dbReference type="NCBI Taxonomy" id="184914"/>
    <lineage>
        <taxon>Bacteria</taxon>
        <taxon>Pseudomonadati</taxon>
        <taxon>Myxococcota</taxon>
        <taxon>Myxococcia</taxon>
        <taxon>Myxococcales</taxon>
        <taxon>Cystobacterineae</taxon>
        <taxon>Myxococcaceae</taxon>
        <taxon>Corallococcus</taxon>
    </lineage>
</organism>
<keyword evidence="1" id="KW-0732">Signal</keyword>